<dbReference type="AlphaFoldDB" id="A0A4R5C3L3"/>
<dbReference type="PANTHER" id="PTHR33164:SF43">
    <property type="entry name" value="HTH-TYPE TRANSCRIPTIONAL REPRESSOR YETL"/>
    <property type="match status" value="1"/>
</dbReference>
<dbReference type="Proteomes" id="UP000294513">
    <property type="component" value="Unassembled WGS sequence"/>
</dbReference>
<dbReference type="InterPro" id="IPR000835">
    <property type="entry name" value="HTH_MarR-typ"/>
</dbReference>
<dbReference type="Pfam" id="PF12802">
    <property type="entry name" value="MarR_2"/>
    <property type="match status" value="1"/>
</dbReference>
<gene>
    <name evidence="2" type="ORF">E1298_10810</name>
</gene>
<feature type="domain" description="HTH marR-type" evidence="1">
    <location>
        <begin position="7"/>
        <end position="139"/>
    </location>
</feature>
<comment type="caution">
    <text evidence="2">The sequence shown here is derived from an EMBL/GenBank/DDBJ whole genome shotgun (WGS) entry which is preliminary data.</text>
</comment>
<dbReference type="InterPro" id="IPR036390">
    <property type="entry name" value="WH_DNA-bd_sf"/>
</dbReference>
<keyword evidence="3" id="KW-1185">Reference proteome</keyword>
<dbReference type="GO" id="GO:0006950">
    <property type="term" value="P:response to stress"/>
    <property type="evidence" value="ECO:0007669"/>
    <property type="project" value="TreeGrafter"/>
</dbReference>
<evidence type="ECO:0000259" key="1">
    <source>
        <dbReference type="PROSITE" id="PS50995"/>
    </source>
</evidence>
<reference evidence="2 3" key="1">
    <citation type="submission" date="2019-03" db="EMBL/GenBank/DDBJ databases">
        <title>Draft genome sequences of novel Actinobacteria.</title>
        <authorList>
            <person name="Sahin N."/>
            <person name="Ay H."/>
            <person name="Saygin H."/>
        </authorList>
    </citation>
    <scope>NUCLEOTIDE SEQUENCE [LARGE SCALE GENOMIC DNA]</scope>
    <source>
        <strain evidence="2 3">H3C3</strain>
    </source>
</reference>
<dbReference type="Gene3D" id="1.10.10.10">
    <property type="entry name" value="Winged helix-like DNA-binding domain superfamily/Winged helix DNA-binding domain"/>
    <property type="match status" value="1"/>
</dbReference>
<proteinExistence type="predicted"/>
<dbReference type="InterPro" id="IPR039422">
    <property type="entry name" value="MarR/SlyA-like"/>
</dbReference>
<protein>
    <submittedName>
        <fullName evidence="2">MarR family transcriptional regulator</fullName>
    </submittedName>
</protein>
<dbReference type="OrthoDB" id="3177763at2"/>
<accession>A0A4R5C3L3</accession>
<dbReference type="EMBL" id="SMKU01000039">
    <property type="protein sequence ID" value="TDD92500.1"/>
    <property type="molecule type" value="Genomic_DNA"/>
</dbReference>
<dbReference type="GO" id="GO:0003700">
    <property type="term" value="F:DNA-binding transcription factor activity"/>
    <property type="evidence" value="ECO:0007669"/>
    <property type="project" value="InterPro"/>
</dbReference>
<dbReference type="SMART" id="SM00347">
    <property type="entry name" value="HTH_MARR"/>
    <property type="match status" value="1"/>
</dbReference>
<sequence>MSALPIEQRLGHHLKRVEQELIAAKTVALRPYGLNVPQYTVLLVLAHEPGLSGAALARRCLVTPQTMSSVLTTLESRRLVERTPHPIHTHILEVRLTRKAKSVLAEADAEAVKVELRLSAKFKPQEADQLIEYLGRCSGVLTEVAAGPKKAR</sequence>
<dbReference type="InterPro" id="IPR036388">
    <property type="entry name" value="WH-like_DNA-bd_sf"/>
</dbReference>
<dbReference type="PANTHER" id="PTHR33164">
    <property type="entry name" value="TRANSCRIPTIONAL REGULATOR, MARR FAMILY"/>
    <property type="match status" value="1"/>
</dbReference>
<evidence type="ECO:0000313" key="2">
    <source>
        <dbReference type="EMBL" id="TDD92500.1"/>
    </source>
</evidence>
<evidence type="ECO:0000313" key="3">
    <source>
        <dbReference type="Proteomes" id="UP000294513"/>
    </source>
</evidence>
<dbReference type="SUPFAM" id="SSF46785">
    <property type="entry name" value="Winged helix' DNA-binding domain"/>
    <property type="match status" value="1"/>
</dbReference>
<dbReference type="RefSeq" id="WP_131891910.1">
    <property type="nucleotide sequence ID" value="NZ_SMKU01000039.1"/>
</dbReference>
<name>A0A4R5C3L3_9ACTN</name>
<organism evidence="2 3">
    <name type="scientific">Actinomadura rubrisoli</name>
    <dbReference type="NCBI Taxonomy" id="2530368"/>
    <lineage>
        <taxon>Bacteria</taxon>
        <taxon>Bacillati</taxon>
        <taxon>Actinomycetota</taxon>
        <taxon>Actinomycetes</taxon>
        <taxon>Streptosporangiales</taxon>
        <taxon>Thermomonosporaceae</taxon>
        <taxon>Actinomadura</taxon>
    </lineage>
</organism>
<dbReference type="PROSITE" id="PS50995">
    <property type="entry name" value="HTH_MARR_2"/>
    <property type="match status" value="1"/>
</dbReference>